<protein>
    <submittedName>
        <fullName evidence="2">Uncharacterized protein</fullName>
    </submittedName>
</protein>
<gene>
    <name evidence="2" type="ORF">g.17508</name>
</gene>
<reference evidence="2" key="1">
    <citation type="submission" date="2015-09" db="EMBL/GenBank/DDBJ databases">
        <title>De novo assembly of Pectinophora gossypiella (Pink Bollworm) gut transcriptome.</title>
        <authorList>
            <person name="Tassone E.E."/>
        </authorList>
    </citation>
    <scope>NUCLEOTIDE SEQUENCE</scope>
</reference>
<organism evidence="2">
    <name type="scientific">Pectinophora gossypiella</name>
    <name type="common">Cotton pink bollworm</name>
    <name type="synonym">Depressaria gossypiella</name>
    <dbReference type="NCBI Taxonomy" id="13191"/>
    <lineage>
        <taxon>Eukaryota</taxon>
        <taxon>Metazoa</taxon>
        <taxon>Ecdysozoa</taxon>
        <taxon>Arthropoda</taxon>
        <taxon>Hexapoda</taxon>
        <taxon>Insecta</taxon>
        <taxon>Pterygota</taxon>
        <taxon>Neoptera</taxon>
        <taxon>Endopterygota</taxon>
        <taxon>Lepidoptera</taxon>
        <taxon>Glossata</taxon>
        <taxon>Ditrysia</taxon>
        <taxon>Gelechioidea</taxon>
        <taxon>Gelechiidae</taxon>
        <taxon>Apatetrinae</taxon>
        <taxon>Pectinophora</taxon>
    </lineage>
</organism>
<feature type="region of interest" description="Disordered" evidence="1">
    <location>
        <begin position="1"/>
        <end position="21"/>
    </location>
</feature>
<sequence>LICTTSPEKRQIPRSQPNNTYAKAAITITTSKQSSQLNKPAAHKQEEDGFTVVVRKRKSKRSSNVRGSSNNDTMKLKAAVRTVDLYATGFDKAVTGCEIEDHIKDMGEKST</sequence>
<feature type="non-terminal residue" evidence="2">
    <location>
        <position position="1"/>
    </location>
</feature>
<dbReference type="EMBL" id="GDQN01002769">
    <property type="protein sequence ID" value="JAT88285.1"/>
    <property type="molecule type" value="Transcribed_RNA"/>
</dbReference>
<feature type="non-terminal residue" evidence="2">
    <location>
        <position position="111"/>
    </location>
</feature>
<accession>A0A1E1WMS4</accession>
<proteinExistence type="predicted"/>
<evidence type="ECO:0000313" key="2">
    <source>
        <dbReference type="EMBL" id="JAT88285.1"/>
    </source>
</evidence>
<dbReference type="AlphaFoldDB" id="A0A1E1WMS4"/>
<evidence type="ECO:0000256" key="1">
    <source>
        <dbReference type="SAM" id="MobiDB-lite"/>
    </source>
</evidence>
<name>A0A1E1WMS4_PECGO</name>